<dbReference type="RefSeq" id="WP_207400179.1">
    <property type="nucleotide sequence ID" value="NZ_CAACUY010000195.1"/>
</dbReference>
<keyword evidence="1" id="KW-0808">Transferase</keyword>
<evidence type="ECO:0000313" key="1">
    <source>
        <dbReference type="EMBL" id="MFD0690615.1"/>
    </source>
</evidence>
<organism evidence="1 2">
    <name type="scientific">Actinomadura fibrosa</name>
    <dbReference type="NCBI Taxonomy" id="111802"/>
    <lineage>
        <taxon>Bacteria</taxon>
        <taxon>Bacillati</taxon>
        <taxon>Actinomycetota</taxon>
        <taxon>Actinomycetes</taxon>
        <taxon>Streptosporangiales</taxon>
        <taxon>Thermomonosporaceae</taxon>
        <taxon>Actinomadura</taxon>
    </lineage>
</organism>
<dbReference type="InterPro" id="IPR006764">
    <property type="entry name" value="SAM_dep_MeTrfase_SAV2177_type"/>
</dbReference>
<comment type="caution">
    <text evidence="1">The sequence shown here is derived from an EMBL/GenBank/DDBJ whole genome shotgun (WGS) entry which is preliminary data.</text>
</comment>
<protein>
    <submittedName>
        <fullName evidence="1">SAM-dependent methyltransferase</fullName>
        <ecNumber evidence="1">2.1.1.-</ecNumber>
    </submittedName>
</protein>
<reference evidence="2" key="1">
    <citation type="journal article" date="2019" name="Int. J. Syst. Evol. Microbiol.">
        <title>The Global Catalogue of Microorganisms (GCM) 10K type strain sequencing project: providing services to taxonomists for standard genome sequencing and annotation.</title>
        <authorList>
            <consortium name="The Broad Institute Genomics Platform"/>
            <consortium name="The Broad Institute Genome Sequencing Center for Infectious Disease"/>
            <person name="Wu L."/>
            <person name="Ma J."/>
        </authorList>
    </citation>
    <scope>NUCLEOTIDE SEQUENCE [LARGE SCALE GENOMIC DNA]</scope>
    <source>
        <strain evidence="2">JCM 9371</strain>
    </source>
</reference>
<dbReference type="PIRSF" id="PIRSF017393">
    <property type="entry name" value="MTase_SAV2177"/>
    <property type="match status" value="1"/>
</dbReference>
<dbReference type="Proteomes" id="UP001597063">
    <property type="component" value="Unassembled WGS sequence"/>
</dbReference>
<gene>
    <name evidence="1" type="ORF">ACFQZM_39430</name>
</gene>
<dbReference type="Pfam" id="PF04672">
    <property type="entry name" value="Methyltransf_19"/>
    <property type="match status" value="1"/>
</dbReference>
<dbReference type="EMBL" id="JBHTGP010000018">
    <property type="protein sequence ID" value="MFD0690615.1"/>
    <property type="molecule type" value="Genomic_DNA"/>
</dbReference>
<name>A0ABW2Y1A2_9ACTN</name>
<keyword evidence="2" id="KW-1185">Reference proteome</keyword>
<proteinExistence type="predicted"/>
<accession>A0ABW2Y1A2</accession>
<dbReference type="EC" id="2.1.1.-" evidence="1"/>
<dbReference type="InterPro" id="IPR029063">
    <property type="entry name" value="SAM-dependent_MTases_sf"/>
</dbReference>
<dbReference type="GO" id="GO:0032259">
    <property type="term" value="P:methylation"/>
    <property type="evidence" value="ECO:0007669"/>
    <property type="project" value="UniProtKB-KW"/>
</dbReference>
<keyword evidence="1" id="KW-0489">Methyltransferase</keyword>
<dbReference type="Gene3D" id="3.40.50.150">
    <property type="entry name" value="Vaccinia Virus protein VP39"/>
    <property type="match status" value="1"/>
</dbReference>
<dbReference type="SUPFAM" id="SSF53335">
    <property type="entry name" value="S-adenosyl-L-methionine-dependent methyltransferases"/>
    <property type="match status" value="1"/>
</dbReference>
<dbReference type="GO" id="GO:0008168">
    <property type="term" value="F:methyltransferase activity"/>
    <property type="evidence" value="ECO:0007669"/>
    <property type="project" value="UniProtKB-KW"/>
</dbReference>
<sequence>MPSPREESPGSRPGDEARALLVDAAHPSPARVYDYLLGGKDNFAADRIAADKIEEAFPAIRIGAQENRRFLLRGVRYLASQVGIRQFLDIGTGIPTPPNVHEVVQAITPSARVAYVDNDPVVMVHARALMTSDPRGEVGYLEADVRRPEFIIGSRLVREVLDFEEPIALLMSAVLHFITDDQGPERIIRTFIEALPPGSHVLATHVTDEHEPRLRSATARYRDDGVRTRPRSAAEFERLVFTGQGLELVPPGVVLVSEWRRDPAEPPPPAPAQVSAYGGLAVLPPGAPSGA</sequence>
<evidence type="ECO:0000313" key="2">
    <source>
        <dbReference type="Proteomes" id="UP001597063"/>
    </source>
</evidence>